<accession>A0ABW2GIL3</accession>
<comment type="caution">
    <text evidence="2">The sequence shown here is derived from an EMBL/GenBank/DDBJ whole genome shotgun (WGS) entry which is preliminary data.</text>
</comment>
<organism evidence="2 3">
    <name type="scientific">Streptomyces polyrhachis</name>
    <dbReference type="NCBI Taxonomy" id="1282885"/>
    <lineage>
        <taxon>Bacteria</taxon>
        <taxon>Bacillati</taxon>
        <taxon>Actinomycetota</taxon>
        <taxon>Actinomycetes</taxon>
        <taxon>Kitasatosporales</taxon>
        <taxon>Streptomycetaceae</taxon>
        <taxon>Streptomyces</taxon>
    </lineage>
</organism>
<evidence type="ECO:0000313" key="3">
    <source>
        <dbReference type="Proteomes" id="UP001596413"/>
    </source>
</evidence>
<sequence>MTPDKPHRPKSDAAALAHEIEELEAQSASAARLFDIRRIIGALFVVYGIIVTAMGIDPTDAELAKAQDVNINLWTGLAMLALGAVFLLWQWLRPVVPPTAQELAAAAERPDAH</sequence>
<keyword evidence="3" id="KW-1185">Reference proteome</keyword>
<dbReference type="EMBL" id="JBHSZO010000034">
    <property type="protein sequence ID" value="MFC7220445.1"/>
    <property type="molecule type" value="Genomic_DNA"/>
</dbReference>
<keyword evidence="1" id="KW-1133">Transmembrane helix</keyword>
<keyword evidence="1" id="KW-0472">Membrane</keyword>
<gene>
    <name evidence="2" type="ORF">ACFQLX_20095</name>
</gene>
<name>A0ABW2GIL3_9ACTN</name>
<feature type="transmembrane region" description="Helical" evidence="1">
    <location>
        <begin position="71"/>
        <end position="92"/>
    </location>
</feature>
<evidence type="ECO:0000313" key="2">
    <source>
        <dbReference type="EMBL" id="MFC7220445.1"/>
    </source>
</evidence>
<feature type="transmembrane region" description="Helical" evidence="1">
    <location>
        <begin position="39"/>
        <end position="56"/>
    </location>
</feature>
<keyword evidence="1" id="KW-0812">Transmembrane</keyword>
<reference evidence="3" key="1">
    <citation type="journal article" date="2019" name="Int. J. Syst. Evol. Microbiol.">
        <title>The Global Catalogue of Microorganisms (GCM) 10K type strain sequencing project: providing services to taxonomists for standard genome sequencing and annotation.</title>
        <authorList>
            <consortium name="The Broad Institute Genomics Platform"/>
            <consortium name="The Broad Institute Genome Sequencing Center for Infectious Disease"/>
            <person name="Wu L."/>
            <person name="Ma J."/>
        </authorList>
    </citation>
    <scope>NUCLEOTIDE SEQUENCE [LARGE SCALE GENOMIC DNA]</scope>
    <source>
        <strain evidence="3">CGMCC 1.13681</strain>
    </source>
</reference>
<dbReference type="Proteomes" id="UP001596413">
    <property type="component" value="Unassembled WGS sequence"/>
</dbReference>
<dbReference type="RefSeq" id="WP_386417114.1">
    <property type="nucleotide sequence ID" value="NZ_JBHSZO010000034.1"/>
</dbReference>
<protein>
    <submittedName>
        <fullName evidence="2">Uncharacterized protein</fullName>
    </submittedName>
</protein>
<proteinExistence type="predicted"/>
<evidence type="ECO:0000256" key="1">
    <source>
        <dbReference type="SAM" id="Phobius"/>
    </source>
</evidence>